<sequence length="150" mass="16587">MSFGDMWLHVLISDEKLKFVDGRDEFVSVANPGFGSGGGAEVIKFCIVVANVKPRVFYKPKHFNFTDFPHLPDVQAPSGLDLSAELIPYNFDIYDSDNFGQDGVISAHLSLKGNVCVCAMFRLKIFHLQALKLGTQVDLTVTPCTSKPEF</sequence>
<reference evidence="1 2" key="1">
    <citation type="journal article" date="2019" name="Sci. Rep.">
        <title>Orb-weaving spider Araneus ventricosus genome elucidates the spidroin gene catalogue.</title>
        <authorList>
            <person name="Kono N."/>
            <person name="Nakamura H."/>
            <person name="Ohtoshi R."/>
            <person name="Moran D.A.P."/>
            <person name="Shinohara A."/>
            <person name="Yoshida Y."/>
            <person name="Fujiwara M."/>
            <person name="Mori M."/>
            <person name="Tomita M."/>
            <person name="Arakawa K."/>
        </authorList>
    </citation>
    <scope>NUCLEOTIDE SEQUENCE [LARGE SCALE GENOMIC DNA]</scope>
</reference>
<keyword evidence="2" id="KW-1185">Reference proteome</keyword>
<protein>
    <submittedName>
        <fullName evidence="1">Uncharacterized protein</fullName>
    </submittedName>
</protein>
<organism evidence="1 2">
    <name type="scientific">Araneus ventricosus</name>
    <name type="common">Orbweaver spider</name>
    <name type="synonym">Epeira ventricosa</name>
    <dbReference type="NCBI Taxonomy" id="182803"/>
    <lineage>
        <taxon>Eukaryota</taxon>
        <taxon>Metazoa</taxon>
        <taxon>Ecdysozoa</taxon>
        <taxon>Arthropoda</taxon>
        <taxon>Chelicerata</taxon>
        <taxon>Arachnida</taxon>
        <taxon>Araneae</taxon>
        <taxon>Araneomorphae</taxon>
        <taxon>Entelegynae</taxon>
        <taxon>Araneoidea</taxon>
        <taxon>Araneidae</taxon>
        <taxon>Araneus</taxon>
    </lineage>
</organism>
<dbReference type="Proteomes" id="UP000499080">
    <property type="component" value="Unassembled WGS sequence"/>
</dbReference>
<gene>
    <name evidence="1" type="ORF">AVEN_272128_1</name>
</gene>
<evidence type="ECO:0000313" key="1">
    <source>
        <dbReference type="EMBL" id="GBN47299.1"/>
    </source>
</evidence>
<dbReference type="EMBL" id="BGPR01010652">
    <property type="protein sequence ID" value="GBN47299.1"/>
    <property type="molecule type" value="Genomic_DNA"/>
</dbReference>
<evidence type="ECO:0000313" key="2">
    <source>
        <dbReference type="Proteomes" id="UP000499080"/>
    </source>
</evidence>
<accession>A0A4Y2P8D3</accession>
<comment type="caution">
    <text evidence="1">The sequence shown here is derived from an EMBL/GenBank/DDBJ whole genome shotgun (WGS) entry which is preliminary data.</text>
</comment>
<proteinExistence type="predicted"/>
<dbReference type="AlphaFoldDB" id="A0A4Y2P8D3"/>
<name>A0A4Y2P8D3_ARAVE</name>